<sequence length="92" mass="9707">MVGFFTFAIIILSGRRRGRCFPGPWIPSEARPLGSTGQVTCTHSRGLQRDRDCITAATLAENGTIITGASEGKTEATAGGLQEAGIKINKTN</sequence>
<reference evidence="2 3" key="1">
    <citation type="journal article" date="2019" name="Sci. Data">
        <title>Hybrid genome assembly and annotation of Danionella translucida.</title>
        <authorList>
            <person name="Kadobianskyi M."/>
            <person name="Schulze L."/>
            <person name="Schuelke M."/>
            <person name="Judkewitz B."/>
        </authorList>
    </citation>
    <scope>NUCLEOTIDE SEQUENCE [LARGE SCALE GENOMIC DNA]</scope>
    <source>
        <strain evidence="2 3">Bolton</strain>
    </source>
</reference>
<gene>
    <name evidence="2" type="ORF">DNTS_001301</name>
</gene>
<accession>A0A553Q3Q1</accession>
<proteinExistence type="predicted"/>
<evidence type="ECO:0000256" key="1">
    <source>
        <dbReference type="SAM" id="SignalP"/>
    </source>
</evidence>
<dbReference type="EMBL" id="SRMA01026399">
    <property type="protein sequence ID" value="TRY84548.1"/>
    <property type="molecule type" value="Genomic_DNA"/>
</dbReference>
<protein>
    <submittedName>
        <fullName evidence="2">Uncharacterized protein</fullName>
    </submittedName>
</protein>
<keyword evidence="1" id="KW-0732">Signal</keyword>
<feature type="chain" id="PRO_5021984690" evidence="1">
    <location>
        <begin position="21"/>
        <end position="92"/>
    </location>
</feature>
<comment type="caution">
    <text evidence="2">The sequence shown here is derived from an EMBL/GenBank/DDBJ whole genome shotgun (WGS) entry which is preliminary data.</text>
</comment>
<feature type="signal peptide" evidence="1">
    <location>
        <begin position="1"/>
        <end position="20"/>
    </location>
</feature>
<organism evidence="2 3">
    <name type="scientific">Danionella cerebrum</name>
    <dbReference type="NCBI Taxonomy" id="2873325"/>
    <lineage>
        <taxon>Eukaryota</taxon>
        <taxon>Metazoa</taxon>
        <taxon>Chordata</taxon>
        <taxon>Craniata</taxon>
        <taxon>Vertebrata</taxon>
        <taxon>Euteleostomi</taxon>
        <taxon>Actinopterygii</taxon>
        <taxon>Neopterygii</taxon>
        <taxon>Teleostei</taxon>
        <taxon>Ostariophysi</taxon>
        <taxon>Cypriniformes</taxon>
        <taxon>Danionidae</taxon>
        <taxon>Danioninae</taxon>
        <taxon>Danionella</taxon>
    </lineage>
</organism>
<keyword evidence="3" id="KW-1185">Reference proteome</keyword>
<evidence type="ECO:0000313" key="2">
    <source>
        <dbReference type="EMBL" id="TRY84548.1"/>
    </source>
</evidence>
<dbReference type="Proteomes" id="UP000316079">
    <property type="component" value="Unassembled WGS sequence"/>
</dbReference>
<name>A0A553Q3Q1_9TELE</name>
<evidence type="ECO:0000313" key="3">
    <source>
        <dbReference type="Proteomes" id="UP000316079"/>
    </source>
</evidence>
<dbReference type="AlphaFoldDB" id="A0A553Q3Q1"/>